<protein>
    <submittedName>
        <fullName evidence="4">Riboflavin synthase</fullName>
        <ecNumber evidence="4">2.5.1.9</ecNumber>
    </submittedName>
</protein>
<sequence length="212" mass="23713">MSYVEEPNPKSHKCYRYPSGLLLGLLLLLLQSSPRRVFQHNIIPRIIATTTHNTSHLTSLKFNPLRAFLPLTSRPSTPVSLFIGIVEEMGTVKHLGTSPHGSFDLKITASTVLHGVNLGYSIAVNDTCLTVTEFDVKVFDFMVGPSPETLRKTSLSKLEPDTTVNLERAIIQSSRMDSREARTLYSASIELLETIDCFLAFQEIKELPRKIQ</sequence>
<dbReference type="AlphaFoldDB" id="A0A445KFN5"/>
<evidence type="ECO:0000259" key="3">
    <source>
        <dbReference type="PROSITE" id="PS51177"/>
    </source>
</evidence>
<dbReference type="PROSITE" id="PS51177">
    <property type="entry name" value="LUMAZINE_BIND"/>
    <property type="match status" value="1"/>
</dbReference>
<accession>A0A445KFN5</accession>
<keyword evidence="1" id="KW-0677">Repeat</keyword>
<dbReference type="Proteomes" id="UP000289340">
    <property type="component" value="Chromosome 6"/>
</dbReference>
<feature type="repeat" description="Lumazine-binding" evidence="2">
    <location>
        <begin position="81"/>
        <end position="179"/>
    </location>
</feature>
<feature type="domain" description="Lumazine-binding" evidence="3">
    <location>
        <begin position="81"/>
        <end position="179"/>
    </location>
</feature>
<comment type="caution">
    <text evidence="4">The sequence shown here is derived from an EMBL/GenBank/DDBJ whole genome shotgun (WGS) entry which is preliminary data.</text>
</comment>
<dbReference type="EMBL" id="QZWG01000006">
    <property type="protein sequence ID" value="RZC09672.1"/>
    <property type="molecule type" value="Genomic_DNA"/>
</dbReference>
<gene>
    <name evidence="4" type="ORF">D0Y65_016143</name>
</gene>
<organism evidence="4 5">
    <name type="scientific">Glycine soja</name>
    <name type="common">Wild soybean</name>
    <dbReference type="NCBI Taxonomy" id="3848"/>
    <lineage>
        <taxon>Eukaryota</taxon>
        <taxon>Viridiplantae</taxon>
        <taxon>Streptophyta</taxon>
        <taxon>Embryophyta</taxon>
        <taxon>Tracheophyta</taxon>
        <taxon>Spermatophyta</taxon>
        <taxon>Magnoliopsida</taxon>
        <taxon>eudicotyledons</taxon>
        <taxon>Gunneridae</taxon>
        <taxon>Pentapetalae</taxon>
        <taxon>rosids</taxon>
        <taxon>fabids</taxon>
        <taxon>Fabales</taxon>
        <taxon>Fabaceae</taxon>
        <taxon>Papilionoideae</taxon>
        <taxon>50 kb inversion clade</taxon>
        <taxon>NPAAA clade</taxon>
        <taxon>indigoferoid/millettioid clade</taxon>
        <taxon>Phaseoleae</taxon>
        <taxon>Glycine</taxon>
        <taxon>Glycine subgen. Soja</taxon>
    </lineage>
</organism>
<dbReference type="InterPro" id="IPR023366">
    <property type="entry name" value="ATP_synth_asu-like_sf"/>
</dbReference>
<dbReference type="PANTHER" id="PTHR21098">
    <property type="entry name" value="RIBOFLAVIN SYNTHASE ALPHA CHAIN"/>
    <property type="match status" value="1"/>
</dbReference>
<dbReference type="InterPro" id="IPR017938">
    <property type="entry name" value="Riboflavin_synthase-like_b-brl"/>
</dbReference>
<keyword evidence="4" id="KW-0808">Transferase</keyword>
<dbReference type="Gene3D" id="2.40.30.20">
    <property type="match status" value="1"/>
</dbReference>
<dbReference type="Gramene" id="XM_028381219.1">
    <property type="protein sequence ID" value="XP_028237020.1"/>
    <property type="gene ID" value="LOC114416357"/>
</dbReference>
<keyword evidence="5" id="KW-1185">Reference proteome</keyword>
<dbReference type="EC" id="2.5.1.9" evidence="4"/>
<reference evidence="4 5" key="1">
    <citation type="submission" date="2018-09" db="EMBL/GenBank/DDBJ databases">
        <title>A high-quality reference genome of wild soybean provides a powerful tool to mine soybean genomes.</title>
        <authorList>
            <person name="Xie M."/>
            <person name="Chung C.Y.L."/>
            <person name="Li M.-W."/>
            <person name="Wong F.-L."/>
            <person name="Chan T.-F."/>
            <person name="Lam H.-M."/>
        </authorList>
    </citation>
    <scope>NUCLEOTIDE SEQUENCE [LARGE SCALE GENOMIC DNA]</scope>
    <source>
        <strain evidence="5">cv. W05</strain>
        <tissue evidence="4">Hypocotyl of etiolated seedlings</tissue>
    </source>
</reference>
<name>A0A445KFN5_GLYSO</name>
<evidence type="ECO:0000256" key="1">
    <source>
        <dbReference type="ARBA" id="ARBA00022737"/>
    </source>
</evidence>
<dbReference type="InterPro" id="IPR026017">
    <property type="entry name" value="Lumazine-bd_dom"/>
</dbReference>
<dbReference type="Pfam" id="PF00677">
    <property type="entry name" value="Lum_binding"/>
    <property type="match status" value="1"/>
</dbReference>
<dbReference type="GO" id="GO:0009231">
    <property type="term" value="P:riboflavin biosynthetic process"/>
    <property type="evidence" value="ECO:0007669"/>
    <property type="project" value="TreeGrafter"/>
</dbReference>
<proteinExistence type="predicted"/>
<dbReference type="PANTHER" id="PTHR21098:SF0">
    <property type="entry name" value="RIBOFLAVIN SYNTHASE"/>
    <property type="match status" value="1"/>
</dbReference>
<dbReference type="SUPFAM" id="SSF63380">
    <property type="entry name" value="Riboflavin synthase domain-like"/>
    <property type="match status" value="1"/>
</dbReference>
<evidence type="ECO:0000313" key="4">
    <source>
        <dbReference type="EMBL" id="RZC09672.1"/>
    </source>
</evidence>
<evidence type="ECO:0000313" key="5">
    <source>
        <dbReference type="Proteomes" id="UP000289340"/>
    </source>
</evidence>
<dbReference type="GO" id="GO:0004746">
    <property type="term" value="F:riboflavin synthase activity"/>
    <property type="evidence" value="ECO:0007669"/>
    <property type="project" value="UniProtKB-EC"/>
</dbReference>
<evidence type="ECO:0000256" key="2">
    <source>
        <dbReference type="PROSITE-ProRule" id="PRU00524"/>
    </source>
</evidence>
<dbReference type="InterPro" id="IPR001783">
    <property type="entry name" value="Lumazine-bd"/>
</dbReference>